<organism evidence="6 7">
    <name type="scientific">Naasia lichenicola</name>
    <dbReference type="NCBI Taxonomy" id="2565933"/>
    <lineage>
        <taxon>Bacteria</taxon>
        <taxon>Bacillati</taxon>
        <taxon>Actinomycetota</taxon>
        <taxon>Actinomycetes</taxon>
        <taxon>Micrococcales</taxon>
        <taxon>Microbacteriaceae</taxon>
        <taxon>Naasia</taxon>
    </lineage>
</organism>
<dbReference type="OrthoDB" id="9815825at2"/>
<feature type="domain" description="Gfo/Idh/MocA-like oxidoreductase N-terminal" evidence="4">
    <location>
        <begin position="4"/>
        <end position="120"/>
    </location>
</feature>
<dbReference type="InterPro" id="IPR050984">
    <property type="entry name" value="Gfo/Idh/MocA_domain"/>
</dbReference>
<comment type="similarity">
    <text evidence="1">Belongs to the Gfo/Idh/MocA family.</text>
</comment>
<keyword evidence="7" id="KW-1185">Reference proteome</keyword>
<dbReference type="InterPro" id="IPR055170">
    <property type="entry name" value="GFO_IDH_MocA-like_dom"/>
</dbReference>
<dbReference type="Gene3D" id="3.40.50.720">
    <property type="entry name" value="NAD(P)-binding Rossmann-like Domain"/>
    <property type="match status" value="1"/>
</dbReference>
<dbReference type="SUPFAM" id="SSF51735">
    <property type="entry name" value="NAD(P)-binding Rossmann-fold domains"/>
    <property type="match status" value="1"/>
</dbReference>
<dbReference type="Pfam" id="PF22725">
    <property type="entry name" value="GFO_IDH_MocA_C3"/>
    <property type="match status" value="1"/>
</dbReference>
<evidence type="ECO:0000259" key="4">
    <source>
        <dbReference type="Pfam" id="PF01408"/>
    </source>
</evidence>
<proteinExistence type="inferred from homology"/>
<dbReference type="AlphaFoldDB" id="A0A4S4FMK2"/>
<evidence type="ECO:0000259" key="5">
    <source>
        <dbReference type="Pfam" id="PF22725"/>
    </source>
</evidence>
<evidence type="ECO:0000313" key="7">
    <source>
        <dbReference type="Proteomes" id="UP000309133"/>
    </source>
</evidence>
<dbReference type="PANTHER" id="PTHR22604">
    <property type="entry name" value="OXIDOREDUCTASES"/>
    <property type="match status" value="1"/>
</dbReference>
<dbReference type="Pfam" id="PF01408">
    <property type="entry name" value="GFO_IDH_MocA"/>
    <property type="match status" value="1"/>
</dbReference>
<keyword evidence="2" id="KW-0560">Oxidoreductase</keyword>
<dbReference type="SUPFAM" id="SSF55347">
    <property type="entry name" value="Glyceraldehyde-3-phosphate dehydrogenase-like, C-terminal domain"/>
    <property type="match status" value="1"/>
</dbReference>
<gene>
    <name evidence="6" type="ORF">E6C64_06150</name>
</gene>
<feature type="domain" description="GFO/IDH/MocA-like oxidoreductase" evidence="5">
    <location>
        <begin position="131"/>
        <end position="242"/>
    </location>
</feature>
<comment type="caution">
    <text evidence="6">The sequence shown here is derived from an EMBL/GenBank/DDBJ whole genome shotgun (WGS) entry which is preliminary data.</text>
</comment>
<dbReference type="RefSeq" id="WP_136426769.1">
    <property type="nucleotide sequence ID" value="NZ_SSSM01000003.1"/>
</dbReference>
<evidence type="ECO:0000256" key="2">
    <source>
        <dbReference type="ARBA" id="ARBA00023002"/>
    </source>
</evidence>
<dbReference type="GO" id="GO:0000166">
    <property type="term" value="F:nucleotide binding"/>
    <property type="evidence" value="ECO:0007669"/>
    <property type="project" value="InterPro"/>
</dbReference>
<keyword evidence="3" id="KW-0520">NAD</keyword>
<dbReference type="GO" id="GO:0016491">
    <property type="term" value="F:oxidoreductase activity"/>
    <property type="evidence" value="ECO:0007669"/>
    <property type="project" value="UniProtKB-KW"/>
</dbReference>
<evidence type="ECO:0000313" key="6">
    <source>
        <dbReference type="EMBL" id="THG31649.1"/>
    </source>
</evidence>
<dbReference type="EMBL" id="SSSM01000003">
    <property type="protein sequence ID" value="THG31649.1"/>
    <property type="molecule type" value="Genomic_DNA"/>
</dbReference>
<evidence type="ECO:0000256" key="1">
    <source>
        <dbReference type="ARBA" id="ARBA00010928"/>
    </source>
</evidence>
<accession>A0A4S4FMK2</accession>
<protein>
    <submittedName>
        <fullName evidence="6">Gfo/Idh/MocA family oxidoreductase</fullName>
    </submittedName>
</protein>
<dbReference type="Proteomes" id="UP000309133">
    <property type="component" value="Unassembled WGS sequence"/>
</dbReference>
<sequence>MSALRWGVAGTGGISRQITADFALVAEADVVAVSSRAQATADAFADDFDIPERFDDYSRMLDSDIDAVYIGTPHVTHFGLARQALLRGRHVLCEKPIGLNAAEVRELAAVARSSGVFLMEAMWMKFSPLHRLLKTLVDDGAIGEVRSVRAAFGAPFPKDGSSRWKPGGSTLLDQGIYPVTLGHELLGEPLRIEASGTVREDGVDLRQAYTLHYPDARFLQGASSMEEFLDQSASVSGTEGWITIDSGFWYASQLAVHRFSMPAGETVTEHEAQRQGHGYTPMLRETTQAILRGEVEHPLHTLDATVRVFDTLDEIRRQITAPTTERAAEPSPDRKALT</sequence>
<evidence type="ECO:0000256" key="3">
    <source>
        <dbReference type="ARBA" id="ARBA00023027"/>
    </source>
</evidence>
<dbReference type="Gene3D" id="3.30.360.10">
    <property type="entry name" value="Dihydrodipicolinate Reductase, domain 2"/>
    <property type="match status" value="1"/>
</dbReference>
<dbReference type="InterPro" id="IPR036291">
    <property type="entry name" value="NAD(P)-bd_dom_sf"/>
</dbReference>
<dbReference type="InterPro" id="IPR000683">
    <property type="entry name" value="Gfo/Idh/MocA-like_OxRdtase_N"/>
</dbReference>
<dbReference type="PANTHER" id="PTHR22604:SF105">
    <property type="entry name" value="TRANS-1,2-DIHYDROBENZENE-1,2-DIOL DEHYDROGENASE"/>
    <property type="match status" value="1"/>
</dbReference>
<name>A0A4S4FMK2_9MICO</name>
<reference evidence="6 7" key="1">
    <citation type="submission" date="2019-04" db="EMBL/GenBank/DDBJ databases">
        <authorList>
            <person name="Jiang L."/>
        </authorList>
    </citation>
    <scope>NUCLEOTIDE SEQUENCE [LARGE SCALE GENOMIC DNA]</scope>
    <source>
        <strain evidence="6 7">YIM 131853</strain>
    </source>
</reference>